<sequence>MDDDVYRHLLEQYRSKQRIRDYDYSSKIPYGSDLYKSFLCDLKFEEFQKRVDQLVESRLKQTEVETPFEEIVHNVSTFNPRNQCSIKNHLGLNYENQKEFRSEDGTKLNKTKHVSDPIDIDIGVEVEVEAQHLILNGSVTSRYTFWPYPRRCQPKKSTSLSHSCSMKKINLRLTKPHTTWRQSGSG</sequence>
<dbReference type="Proteomes" id="UP001358586">
    <property type="component" value="Chromosome 12"/>
</dbReference>
<gene>
    <name evidence="1" type="ORF">PVK06_043084</name>
</gene>
<accession>A0ABR0MMK8</accession>
<comment type="caution">
    <text evidence="1">The sequence shown here is derived from an EMBL/GenBank/DDBJ whole genome shotgun (WGS) entry which is preliminary data.</text>
</comment>
<evidence type="ECO:0000313" key="1">
    <source>
        <dbReference type="EMBL" id="KAK5775214.1"/>
    </source>
</evidence>
<dbReference type="EMBL" id="JARKNE010000012">
    <property type="protein sequence ID" value="KAK5775214.1"/>
    <property type="molecule type" value="Genomic_DNA"/>
</dbReference>
<proteinExistence type="predicted"/>
<organism evidence="1 2">
    <name type="scientific">Gossypium arboreum</name>
    <name type="common">Tree cotton</name>
    <name type="synonym">Gossypium nanking</name>
    <dbReference type="NCBI Taxonomy" id="29729"/>
    <lineage>
        <taxon>Eukaryota</taxon>
        <taxon>Viridiplantae</taxon>
        <taxon>Streptophyta</taxon>
        <taxon>Embryophyta</taxon>
        <taxon>Tracheophyta</taxon>
        <taxon>Spermatophyta</taxon>
        <taxon>Magnoliopsida</taxon>
        <taxon>eudicotyledons</taxon>
        <taxon>Gunneridae</taxon>
        <taxon>Pentapetalae</taxon>
        <taxon>rosids</taxon>
        <taxon>malvids</taxon>
        <taxon>Malvales</taxon>
        <taxon>Malvaceae</taxon>
        <taxon>Malvoideae</taxon>
        <taxon>Gossypium</taxon>
    </lineage>
</organism>
<keyword evidence="2" id="KW-1185">Reference proteome</keyword>
<protein>
    <submittedName>
        <fullName evidence="1">Uncharacterized protein</fullName>
    </submittedName>
</protein>
<name>A0ABR0MMK8_GOSAR</name>
<reference evidence="1 2" key="1">
    <citation type="submission" date="2023-03" db="EMBL/GenBank/DDBJ databases">
        <title>WGS of Gossypium arboreum.</title>
        <authorList>
            <person name="Yu D."/>
        </authorList>
    </citation>
    <scope>NUCLEOTIDE SEQUENCE [LARGE SCALE GENOMIC DNA]</scope>
    <source>
        <tissue evidence="1">Leaf</tissue>
    </source>
</reference>
<evidence type="ECO:0000313" key="2">
    <source>
        <dbReference type="Proteomes" id="UP001358586"/>
    </source>
</evidence>